<dbReference type="AlphaFoldDB" id="A0A4Z2F774"/>
<gene>
    <name evidence="2" type="ORF">EYF80_053190</name>
</gene>
<name>A0A4Z2F774_9TELE</name>
<dbReference type="EMBL" id="SRLO01001590">
    <property type="protein sequence ID" value="TNN36644.1"/>
    <property type="molecule type" value="Genomic_DNA"/>
</dbReference>
<keyword evidence="3" id="KW-1185">Reference proteome</keyword>
<reference evidence="2 3" key="1">
    <citation type="submission" date="2019-03" db="EMBL/GenBank/DDBJ databases">
        <title>First draft genome of Liparis tanakae, snailfish: a comprehensive survey of snailfish specific genes.</title>
        <authorList>
            <person name="Kim W."/>
            <person name="Song I."/>
            <person name="Jeong J.-H."/>
            <person name="Kim D."/>
            <person name="Kim S."/>
            <person name="Ryu S."/>
            <person name="Song J.Y."/>
            <person name="Lee S.K."/>
        </authorList>
    </citation>
    <scope>NUCLEOTIDE SEQUENCE [LARGE SCALE GENOMIC DNA]</scope>
    <source>
        <tissue evidence="2">Muscle</tissue>
    </source>
</reference>
<comment type="caution">
    <text evidence="2">The sequence shown here is derived from an EMBL/GenBank/DDBJ whole genome shotgun (WGS) entry which is preliminary data.</text>
</comment>
<proteinExistence type="predicted"/>
<organism evidence="2 3">
    <name type="scientific">Liparis tanakae</name>
    <name type="common">Tanaka's snailfish</name>
    <dbReference type="NCBI Taxonomy" id="230148"/>
    <lineage>
        <taxon>Eukaryota</taxon>
        <taxon>Metazoa</taxon>
        <taxon>Chordata</taxon>
        <taxon>Craniata</taxon>
        <taxon>Vertebrata</taxon>
        <taxon>Euteleostomi</taxon>
        <taxon>Actinopterygii</taxon>
        <taxon>Neopterygii</taxon>
        <taxon>Teleostei</taxon>
        <taxon>Neoteleostei</taxon>
        <taxon>Acanthomorphata</taxon>
        <taxon>Eupercaria</taxon>
        <taxon>Perciformes</taxon>
        <taxon>Cottioidei</taxon>
        <taxon>Cottales</taxon>
        <taxon>Liparidae</taxon>
        <taxon>Liparis</taxon>
    </lineage>
</organism>
<evidence type="ECO:0000313" key="2">
    <source>
        <dbReference type="EMBL" id="TNN36644.1"/>
    </source>
</evidence>
<feature type="region of interest" description="Disordered" evidence="1">
    <location>
        <begin position="183"/>
        <end position="238"/>
    </location>
</feature>
<evidence type="ECO:0000256" key="1">
    <source>
        <dbReference type="SAM" id="MobiDB-lite"/>
    </source>
</evidence>
<protein>
    <submittedName>
        <fullName evidence="2">Uncharacterized protein</fullName>
    </submittedName>
</protein>
<feature type="compositionally biased region" description="Polar residues" evidence="1">
    <location>
        <begin position="102"/>
        <end position="114"/>
    </location>
</feature>
<evidence type="ECO:0000313" key="3">
    <source>
        <dbReference type="Proteomes" id="UP000314294"/>
    </source>
</evidence>
<accession>A0A4Z2F774</accession>
<feature type="region of interest" description="Disordered" evidence="1">
    <location>
        <begin position="100"/>
        <end position="142"/>
    </location>
</feature>
<sequence length="261" mass="28736">MSRSSTESSMSSESEVLSLFDLLRYRPLAVNNGSYDTQTAVSRSSWCWALRAVASSESPAAWSAGVFPWWTHTRFSDSVMDAFKTIRNRSSVTLIRHLAPKTRSQSDGVRSVTSGPEHAGTREGEEQPVAIATQDSQESRGLCSEWEKPADAGRVEGLTAAQKNIRKALGGLEGAWCKSYKQRSGVKVNKQPKASTPQRVHGREGRAEEEDARPSLSKAPEAMVKPMTSMQPSSWRCGSKSRWSPVFPHGIVPAQYLEQHV</sequence>
<dbReference type="Proteomes" id="UP000314294">
    <property type="component" value="Unassembled WGS sequence"/>
</dbReference>